<evidence type="ECO:0000313" key="5">
    <source>
        <dbReference type="Proteomes" id="UP000317010"/>
    </source>
</evidence>
<organism evidence="4 5">
    <name type="scientific">Mucilaginibacter frigoritolerans</name>
    <dbReference type="NCBI Taxonomy" id="652788"/>
    <lineage>
        <taxon>Bacteria</taxon>
        <taxon>Pseudomonadati</taxon>
        <taxon>Bacteroidota</taxon>
        <taxon>Sphingobacteriia</taxon>
        <taxon>Sphingobacteriales</taxon>
        <taxon>Sphingobacteriaceae</taxon>
        <taxon>Mucilaginibacter</taxon>
    </lineage>
</organism>
<evidence type="ECO:0000256" key="3">
    <source>
        <dbReference type="PROSITE-ProRule" id="PRU00221"/>
    </source>
</evidence>
<evidence type="ECO:0000256" key="1">
    <source>
        <dbReference type="ARBA" id="ARBA00022574"/>
    </source>
</evidence>
<dbReference type="CDD" id="cd00200">
    <property type="entry name" value="WD40"/>
    <property type="match status" value="1"/>
</dbReference>
<dbReference type="PANTHER" id="PTHR22840:SF12">
    <property type="entry name" value="WD REPEAT-CONTAINING PROTEIN 36"/>
    <property type="match status" value="1"/>
</dbReference>
<dbReference type="SUPFAM" id="SSF50978">
    <property type="entry name" value="WD40 repeat-like"/>
    <property type="match status" value="1"/>
</dbReference>
<dbReference type="Gene3D" id="2.130.10.10">
    <property type="entry name" value="YVTN repeat-like/Quinoprotein amine dehydrogenase"/>
    <property type="match status" value="2"/>
</dbReference>
<dbReference type="PRINTS" id="PR00320">
    <property type="entry name" value="GPROTEINBRPT"/>
</dbReference>
<dbReference type="Pfam" id="PF00400">
    <property type="entry name" value="WD40"/>
    <property type="match status" value="4"/>
</dbReference>
<proteinExistence type="predicted"/>
<name>A0A562TWP9_9SPHI</name>
<dbReference type="Proteomes" id="UP000317010">
    <property type="component" value="Unassembled WGS sequence"/>
</dbReference>
<dbReference type="PROSITE" id="PS50294">
    <property type="entry name" value="WD_REPEATS_REGION"/>
    <property type="match status" value="3"/>
</dbReference>
<feature type="repeat" description="WD" evidence="3">
    <location>
        <begin position="220"/>
        <end position="251"/>
    </location>
</feature>
<dbReference type="InterPro" id="IPR020472">
    <property type="entry name" value="WD40_PAC1"/>
</dbReference>
<dbReference type="GO" id="GO:0006364">
    <property type="term" value="P:rRNA processing"/>
    <property type="evidence" value="ECO:0007669"/>
    <property type="project" value="TreeGrafter"/>
</dbReference>
<dbReference type="InterPro" id="IPR015943">
    <property type="entry name" value="WD40/YVTN_repeat-like_dom_sf"/>
</dbReference>
<feature type="repeat" description="WD" evidence="3">
    <location>
        <begin position="268"/>
        <end position="303"/>
    </location>
</feature>
<evidence type="ECO:0000256" key="2">
    <source>
        <dbReference type="ARBA" id="ARBA00022737"/>
    </source>
</evidence>
<reference evidence="4 5" key="1">
    <citation type="submission" date="2019-07" db="EMBL/GenBank/DDBJ databases">
        <title>Genomic Encyclopedia of Archaeal and Bacterial Type Strains, Phase II (KMG-II): from individual species to whole genera.</title>
        <authorList>
            <person name="Goeker M."/>
        </authorList>
    </citation>
    <scope>NUCLEOTIDE SEQUENCE [LARGE SCALE GENOMIC DNA]</scope>
    <source>
        <strain evidence="4 5">ATCC BAA-1854</strain>
    </source>
</reference>
<dbReference type="RefSeq" id="WP_144913958.1">
    <property type="nucleotide sequence ID" value="NZ_VLLI01000009.1"/>
</dbReference>
<sequence>MITVQKTAELTGHGNPIFTLELSQKPGILFTGGNDKGLVEWSLKTNSFIKVMFPVAASVYAIHCPVGYPLLFAGLRSGEVLVFDFIKQTIVKSLKYHNAPVFDLKSVKSKNELLIASEDGQVSIWNIETLEFIHAIKVSDDTIRAISISPDEKRVAFACRNNQVSIYDTEDYALIKILHGHTMSVFALQYSPDGNYLVTGGRDAQIKIWEAITYELIQNIPAHLFAVNTIAFHPELPYFATGSMDKGIKIWGADDFKLYKIISREKGMESHALSVNKICWNGNQLISVSDDKKIIVWDIVFDD</sequence>
<keyword evidence="1 3" id="KW-0853">WD repeat</keyword>
<feature type="repeat" description="WD" evidence="3">
    <location>
        <begin position="94"/>
        <end position="135"/>
    </location>
</feature>
<dbReference type="InterPro" id="IPR036322">
    <property type="entry name" value="WD40_repeat_dom_sf"/>
</dbReference>
<dbReference type="OrthoDB" id="933690at2"/>
<keyword evidence="5" id="KW-1185">Reference proteome</keyword>
<dbReference type="EMBL" id="VLLI01000009">
    <property type="protein sequence ID" value="TWI98039.1"/>
    <property type="molecule type" value="Genomic_DNA"/>
</dbReference>
<dbReference type="PROSITE" id="PS50082">
    <property type="entry name" value="WD_REPEATS_2"/>
    <property type="match status" value="5"/>
</dbReference>
<comment type="caution">
    <text evidence="4">The sequence shown here is derived from an EMBL/GenBank/DDBJ whole genome shotgun (WGS) entry which is preliminary data.</text>
</comment>
<feature type="repeat" description="WD" evidence="3">
    <location>
        <begin position="178"/>
        <end position="219"/>
    </location>
</feature>
<dbReference type="SMART" id="SM00320">
    <property type="entry name" value="WD40"/>
    <property type="match status" value="6"/>
</dbReference>
<evidence type="ECO:0000313" key="4">
    <source>
        <dbReference type="EMBL" id="TWI98039.1"/>
    </source>
</evidence>
<feature type="repeat" description="WD" evidence="3">
    <location>
        <begin position="10"/>
        <end position="51"/>
    </location>
</feature>
<dbReference type="PANTHER" id="PTHR22840">
    <property type="entry name" value="WD REPEAT-CONTAINING PROTEIN 36"/>
    <property type="match status" value="1"/>
</dbReference>
<dbReference type="PROSITE" id="PS00678">
    <property type="entry name" value="WD_REPEATS_1"/>
    <property type="match status" value="2"/>
</dbReference>
<dbReference type="InterPro" id="IPR001680">
    <property type="entry name" value="WD40_rpt"/>
</dbReference>
<dbReference type="AlphaFoldDB" id="A0A562TWP9"/>
<dbReference type="InterPro" id="IPR019775">
    <property type="entry name" value="WD40_repeat_CS"/>
</dbReference>
<gene>
    <name evidence="4" type="ORF">JN11_03118</name>
</gene>
<accession>A0A562TWP9</accession>
<keyword evidence="2" id="KW-0677">Repeat</keyword>
<protein>
    <submittedName>
        <fullName evidence="4">WD domain G-beta repeat uncharacterized protein</fullName>
    </submittedName>
</protein>